<gene>
    <name evidence="5" type="ORF">RHIMIDRAFT_195124</name>
</gene>
<evidence type="ECO:0000313" key="6">
    <source>
        <dbReference type="Proteomes" id="UP000242254"/>
    </source>
</evidence>
<feature type="non-terminal residue" evidence="5">
    <location>
        <position position="1"/>
    </location>
</feature>
<dbReference type="RefSeq" id="XP_023463942.1">
    <property type="nucleotide sequence ID" value="XM_023606023.1"/>
</dbReference>
<dbReference type="InterPro" id="IPR036600">
    <property type="entry name" value="PAH_sf"/>
</dbReference>
<comment type="subcellular location">
    <subcellularLocation>
        <location evidence="1 4">Nucleus</location>
    </subcellularLocation>
</comment>
<dbReference type="Proteomes" id="UP000242254">
    <property type="component" value="Unassembled WGS sequence"/>
</dbReference>
<dbReference type="AlphaFoldDB" id="A0A2G4SN98"/>
<sequence length="79" mass="8866">PPSPNNNYRPLNVVDALAYLDQVKGRFSDKPNVYNQFLDIMKDFKSQAIDTPGVIERVSNLFRGHPTLISGFNTFLPVG</sequence>
<organism evidence="5 6">
    <name type="scientific">Rhizopus microsporus ATCC 52813</name>
    <dbReference type="NCBI Taxonomy" id="1340429"/>
    <lineage>
        <taxon>Eukaryota</taxon>
        <taxon>Fungi</taxon>
        <taxon>Fungi incertae sedis</taxon>
        <taxon>Mucoromycota</taxon>
        <taxon>Mucoromycotina</taxon>
        <taxon>Mucoromycetes</taxon>
        <taxon>Mucorales</taxon>
        <taxon>Mucorineae</taxon>
        <taxon>Rhizopodaceae</taxon>
        <taxon>Rhizopus</taxon>
    </lineage>
</organism>
<reference evidence="5 6" key="1">
    <citation type="journal article" date="2016" name="Proc. Natl. Acad. Sci. U.S.A.">
        <title>Lipid metabolic changes in an early divergent fungus govern the establishment of a mutualistic symbiosis with endobacteria.</title>
        <authorList>
            <person name="Lastovetsky O.A."/>
            <person name="Gaspar M.L."/>
            <person name="Mondo S.J."/>
            <person name="LaButti K.M."/>
            <person name="Sandor L."/>
            <person name="Grigoriev I.V."/>
            <person name="Henry S.A."/>
            <person name="Pawlowska T.E."/>
        </authorList>
    </citation>
    <scope>NUCLEOTIDE SEQUENCE [LARGE SCALE GENOMIC DNA]</scope>
    <source>
        <strain evidence="5 6">ATCC 52813</strain>
    </source>
</reference>
<dbReference type="SUPFAM" id="SSF47762">
    <property type="entry name" value="PAH2 domain"/>
    <property type="match status" value="1"/>
</dbReference>
<dbReference type="EMBL" id="KZ303855">
    <property type="protein sequence ID" value="PHZ10234.1"/>
    <property type="molecule type" value="Genomic_DNA"/>
</dbReference>
<feature type="non-terminal residue" evidence="5">
    <location>
        <position position="79"/>
    </location>
</feature>
<evidence type="ECO:0000256" key="4">
    <source>
        <dbReference type="PROSITE-ProRule" id="PRU00810"/>
    </source>
</evidence>
<dbReference type="PANTHER" id="PTHR12346:SF0">
    <property type="entry name" value="SIN3A, ISOFORM G"/>
    <property type="match status" value="1"/>
</dbReference>
<evidence type="ECO:0000256" key="1">
    <source>
        <dbReference type="ARBA" id="ARBA00004123"/>
    </source>
</evidence>
<proteinExistence type="predicted"/>
<dbReference type="InterPro" id="IPR039774">
    <property type="entry name" value="Sin3-like"/>
</dbReference>
<dbReference type="GO" id="GO:0070822">
    <property type="term" value="C:Sin3-type complex"/>
    <property type="evidence" value="ECO:0007669"/>
    <property type="project" value="TreeGrafter"/>
</dbReference>
<protein>
    <submittedName>
        <fullName evidence="5">PAH2 domain-containing protein</fullName>
    </submittedName>
</protein>
<dbReference type="GeneID" id="35437013"/>
<dbReference type="FunFam" id="1.20.1160.11:FF:000001">
    <property type="entry name" value="Paired amphipathic helix protein Sin3"/>
    <property type="match status" value="1"/>
</dbReference>
<name>A0A2G4SN98_RHIZD</name>
<dbReference type="Pfam" id="PF02671">
    <property type="entry name" value="PAH"/>
    <property type="match status" value="1"/>
</dbReference>
<evidence type="ECO:0000256" key="3">
    <source>
        <dbReference type="ARBA" id="ARBA00023242"/>
    </source>
</evidence>
<keyword evidence="3 4" id="KW-0539">Nucleus</keyword>
<evidence type="ECO:0000256" key="2">
    <source>
        <dbReference type="ARBA" id="ARBA00022491"/>
    </source>
</evidence>
<dbReference type="InterPro" id="IPR003822">
    <property type="entry name" value="PAH"/>
</dbReference>
<keyword evidence="2" id="KW-0678">Repressor</keyword>
<dbReference type="GO" id="GO:0003714">
    <property type="term" value="F:transcription corepressor activity"/>
    <property type="evidence" value="ECO:0007669"/>
    <property type="project" value="InterPro"/>
</dbReference>
<dbReference type="PANTHER" id="PTHR12346">
    <property type="entry name" value="SIN3B-RELATED"/>
    <property type="match status" value="1"/>
</dbReference>
<dbReference type="Gene3D" id="1.20.1160.11">
    <property type="entry name" value="Paired amphipathic helix"/>
    <property type="match status" value="1"/>
</dbReference>
<dbReference type="GO" id="GO:0000122">
    <property type="term" value="P:negative regulation of transcription by RNA polymerase II"/>
    <property type="evidence" value="ECO:0007669"/>
    <property type="project" value="TreeGrafter"/>
</dbReference>
<dbReference type="STRING" id="1340429.A0A2G4SN98"/>
<evidence type="ECO:0000313" key="5">
    <source>
        <dbReference type="EMBL" id="PHZ10234.1"/>
    </source>
</evidence>
<accession>A0A2G4SN98</accession>
<keyword evidence="6" id="KW-1185">Reference proteome</keyword>
<dbReference type="PROSITE" id="PS51477">
    <property type="entry name" value="PAH"/>
    <property type="match status" value="1"/>
</dbReference>